<evidence type="ECO:0000313" key="2">
    <source>
        <dbReference type="EMBL" id="OGF73686.1"/>
    </source>
</evidence>
<proteinExistence type="predicted"/>
<dbReference type="EMBL" id="MFHQ01000037">
    <property type="protein sequence ID" value="OGF73686.1"/>
    <property type="molecule type" value="Genomic_DNA"/>
</dbReference>
<keyword evidence="1" id="KW-0472">Membrane</keyword>
<dbReference type="STRING" id="1798338.A3J56_01860"/>
<feature type="transmembrane region" description="Helical" evidence="1">
    <location>
        <begin position="41"/>
        <end position="60"/>
    </location>
</feature>
<gene>
    <name evidence="2" type="ORF">A3J56_01860</name>
</gene>
<accession>A0A1F5WDH0</accession>
<protein>
    <recommendedName>
        <fullName evidence="4">Baseplate protein J-like domain-containing protein</fullName>
    </recommendedName>
</protein>
<evidence type="ECO:0000313" key="3">
    <source>
        <dbReference type="Proteomes" id="UP000178406"/>
    </source>
</evidence>
<keyword evidence="1" id="KW-0812">Transmembrane</keyword>
<sequence>MSHRVLSDIVVPKRAVADQIFHTPPPRIRPSSGNRWRRSKIVVICIAALGIGMGASFWFARMEVRIAPRTASVALDASSVLTRDPQEKNKLFARTLAVSDVREGTFPGSFTITSVERRARGKIVIFNKASQAPQALISETRFEAPDGKIYRIAQTITIPGYARENGEIIPGSREVEVIADKPGAEYNIGLVDFTIPGFKGSHKFETVFARSKIEMTGGFTGTEQAIRAEDLERAIIALRIEGEANAEGLLRAKTPLEEFLLKESIEYAVLRHEENPIEGSDNSFRLVLRAEARGFMVGKGEFVKLIRDPVLRSPFHIVNLEQLNYKLEQYSYESNPGLVQVAGEALLESLVDAEKMRSFMVERRIATSKEVLEAFWGLESVSIRFRPFWLRRVPSHPARIDIIVEPR</sequence>
<reference evidence="2 3" key="1">
    <citation type="journal article" date="2016" name="Nat. Commun.">
        <title>Thousands of microbial genomes shed light on interconnected biogeochemical processes in an aquifer system.</title>
        <authorList>
            <person name="Anantharaman K."/>
            <person name="Brown C.T."/>
            <person name="Hug L.A."/>
            <person name="Sharon I."/>
            <person name="Castelle C.J."/>
            <person name="Probst A.J."/>
            <person name="Thomas B.C."/>
            <person name="Singh A."/>
            <person name="Wilkins M.J."/>
            <person name="Karaoz U."/>
            <person name="Brodie E.L."/>
            <person name="Williams K.H."/>
            <person name="Hubbard S.S."/>
            <person name="Banfield J.F."/>
        </authorList>
    </citation>
    <scope>NUCLEOTIDE SEQUENCE [LARGE SCALE GENOMIC DNA]</scope>
</reference>
<evidence type="ECO:0000256" key="1">
    <source>
        <dbReference type="SAM" id="Phobius"/>
    </source>
</evidence>
<organism evidence="2 3">
    <name type="scientific">Candidatus Giovannonibacteria bacterium RIFCSPHIGHO2_02_FULL_46_20</name>
    <dbReference type="NCBI Taxonomy" id="1798338"/>
    <lineage>
        <taxon>Bacteria</taxon>
        <taxon>Candidatus Giovannoniibacteriota</taxon>
    </lineage>
</organism>
<keyword evidence="1" id="KW-1133">Transmembrane helix</keyword>
<dbReference type="AlphaFoldDB" id="A0A1F5WDH0"/>
<name>A0A1F5WDH0_9BACT</name>
<comment type="caution">
    <text evidence="2">The sequence shown here is derived from an EMBL/GenBank/DDBJ whole genome shotgun (WGS) entry which is preliminary data.</text>
</comment>
<evidence type="ECO:0008006" key="4">
    <source>
        <dbReference type="Google" id="ProtNLM"/>
    </source>
</evidence>
<dbReference type="Proteomes" id="UP000178406">
    <property type="component" value="Unassembled WGS sequence"/>
</dbReference>